<dbReference type="PANTHER" id="PTHR30632:SF14">
    <property type="entry name" value="TUNGSTATE_MOLYBDATE_CHROMATE-BINDING PROTEIN MODA"/>
    <property type="match status" value="1"/>
</dbReference>
<dbReference type="GO" id="GO:0030973">
    <property type="term" value="F:molybdate ion binding"/>
    <property type="evidence" value="ECO:0007669"/>
    <property type="project" value="InterPro"/>
</dbReference>
<evidence type="ECO:0000313" key="6">
    <source>
        <dbReference type="Proteomes" id="UP000235116"/>
    </source>
</evidence>
<sequence length="256" mass="27875">MQVGKSFQLYIGLLLLGCSFVVRADEVLVAVASNFSAPMKVLKARFEYDTGHRLKLSFGSSGKLFAQIQHGAPFQVFLSADQDKPETLLESGRAVVGSDFTYATGALALWSAAEGGEPFDIDVLRRADLDHVALANPKLAPYGLAAVQTLQALQLDQTTKQFWVVGENIAQTHQFVSSGNAEYGFVALSQIKQPGKPIIGRYWIVPSNLHSPIHQDAVLLTLGQNSQAAKELLAFLHSKSAQQVIASYGYRIEVRK</sequence>
<evidence type="ECO:0000256" key="1">
    <source>
        <dbReference type="ARBA" id="ARBA00009175"/>
    </source>
</evidence>
<keyword evidence="2 4" id="KW-0479">Metal-binding</keyword>
<comment type="similarity">
    <text evidence="1">Belongs to the bacterial solute-binding protein ModA family.</text>
</comment>
<dbReference type="KEGG" id="kak:Kalk_16710"/>
<dbReference type="InterPro" id="IPR050682">
    <property type="entry name" value="ModA/WtpA"/>
</dbReference>
<dbReference type="RefSeq" id="WP_101895344.1">
    <property type="nucleotide sequence ID" value="NZ_CP022684.1"/>
</dbReference>
<dbReference type="GO" id="GO:0046872">
    <property type="term" value="F:metal ion binding"/>
    <property type="evidence" value="ECO:0007669"/>
    <property type="project" value="UniProtKB-KW"/>
</dbReference>
<gene>
    <name evidence="5" type="primary">modA</name>
    <name evidence="5" type="ORF">Kalk_16710</name>
</gene>
<dbReference type="Pfam" id="PF13531">
    <property type="entry name" value="SBP_bac_11"/>
    <property type="match status" value="1"/>
</dbReference>
<dbReference type="Proteomes" id="UP000235116">
    <property type="component" value="Chromosome"/>
</dbReference>
<evidence type="ECO:0000256" key="2">
    <source>
        <dbReference type="ARBA" id="ARBA00022723"/>
    </source>
</evidence>
<keyword evidence="3" id="KW-0732">Signal</keyword>
<accession>A0A2K9LNM3</accession>
<reference evidence="6" key="1">
    <citation type="submission" date="2017-08" db="EMBL/GenBank/DDBJ databases">
        <title>Direct submision.</title>
        <authorList>
            <person name="Kim S.-J."/>
            <person name="Rhee S.-K."/>
        </authorList>
    </citation>
    <scope>NUCLEOTIDE SEQUENCE [LARGE SCALE GENOMIC DNA]</scope>
    <source>
        <strain evidence="6">GI5</strain>
    </source>
</reference>
<evidence type="ECO:0000313" key="5">
    <source>
        <dbReference type="EMBL" id="AUM13969.1"/>
    </source>
</evidence>
<evidence type="ECO:0000256" key="3">
    <source>
        <dbReference type="ARBA" id="ARBA00022729"/>
    </source>
</evidence>
<dbReference type="Gene3D" id="3.40.190.10">
    <property type="entry name" value="Periplasmic binding protein-like II"/>
    <property type="match status" value="2"/>
</dbReference>
<dbReference type="NCBIfam" id="TIGR01256">
    <property type="entry name" value="modA"/>
    <property type="match status" value="1"/>
</dbReference>
<protein>
    <submittedName>
        <fullName evidence="5">Molybdate ABC transporter substrate-binding protein</fullName>
    </submittedName>
</protein>
<dbReference type="PANTHER" id="PTHR30632">
    <property type="entry name" value="MOLYBDATE-BINDING PERIPLASMIC PROTEIN"/>
    <property type="match status" value="1"/>
</dbReference>
<dbReference type="SUPFAM" id="SSF53850">
    <property type="entry name" value="Periplasmic binding protein-like II"/>
    <property type="match status" value="1"/>
</dbReference>
<evidence type="ECO:0000256" key="4">
    <source>
        <dbReference type="PIRSR" id="PIRSR004846-1"/>
    </source>
</evidence>
<keyword evidence="4" id="KW-0500">Molybdenum</keyword>
<organism evidence="5 6">
    <name type="scientific">Ketobacter alkanivorans</name>
    <dbReference type="NCBI Taxonomy" id="1917421"/>
    <lineage>
        <taxon>Bacteria</taxon>
        <taxon>Pseudomonadati</taxon>
        <taxon>Pseudomonadota</taxon>
        <taxon>Gammaproteobacteria</taxon>
        <taxon>Pseudomonadales</taxon>
        <taxon>Ketobacteraceae</taxon>
        <taxon>Ketobacter</taxon>
    </lineage>
</organism>
<dbReference type="GO" id="GO:0015689">
    <property type="term" value="P:molybdate ion transport"/>
    <property type="evidence" value="ECO:0007669"/>
    <property type="project" value="InterPro"/>
</dbReference>
<keyword evidence="6" id="KW-1185">Reference proteome</keyword>
<dbReference type="PROSITE" id="PS51257">
    <property type="entry name" value="PROKAR_LIPOPROTEIN"/>
    <property type="match status" value="1"/>
</dbReference>
<dbReference type="CDD" id="cd13539">
    <property type="entry name" value="PBP2_AvModA"/>
    <property type="match status" value="1"/>
</dbReference>
<feature type="binding site" evidence="4">
    <location>
        <position position="61"/>
    </location>
    <ligand>
        <name>molybdate</name>
        <dbReference type="ChEBI" id="CHEBI:36264"/>
    </ligand>
</feature>
<dbReference type="PIRSF" id="PIRSF004846">
    <property type="entry name" value="ModA"/>
    <property type="match status" value="1"/>
</dbReference>
<dbReference type="OrthoDB" id="9785015at2"/>
<dbReference type="InterPro" id="IPR044084">
    <property type="entry name" value="AvModA-like_subst-bd"/>
</dbReference>
<dbReference type="AlphaFoldDB" id="A0A2K9LNM3"/>
<dbReference type="EMBL" id="CP022684">
    <property type="protein sequence ID" value="AUM13969.1"/>
    <property type="molecule type" value="Genomic_DNA"/>
</dbReference>
<proteinExistence type="inferred from homology"/>
<dbReference type="InterPro" id="IPR005950">
    <property type="entry name" value="ModA"/>
</dbReference>
<feature type="binding site" evidence="4">
    <location>
        <position position="169"/>
    </location>
    <ligand>
        <name>molybdate</name>
        <dbReference type="ChEBI" id="CHEBI:36264"/>
    </ligand>
</feature>
<name>A0A2K9LNM3_9GAMM</name>